<accession>A0A7M7JNY6</accession>
<evidence type="ECO:0000313" key="2">
    <source>
        <dbReference type="EnsemblMetazoa" id="XP_022654688"/>
    </source>
</evidence>
<evidence type="ECO:0000313" key="3">
    <source>
        <dbReference type="Proteomes" id="UP000594260"/>
    </source>
</evidence>
<dbReference type="GeneID" id="111247691"/>
<evidence type="ECO:0000256" key="1">
    <source>
        <dbReference type="SAM" id="SignalP"/>
    </source>
</evidence>
<name>A0A7M7JNY6_VARDE</name>
<keyword evidence="3" id="KW-1185">Reference proteome</keyword>
<dbReference type="AlphaFoldDB" id="A0A7M7JNY6"/>
<feature type="signal peptide" evidence="1">
    <location>
        <begin position="1"/>
        <end position="16"/>
    </location>
</feature>
<dbReference type="RefSeq" id="XP_022654688.1">
    <property type="nucleotide sequence ID" value="XM_022798953.1"/>
</dbReference>
<reference evidence="2" key="1">
    <citation type="submission" date="2021-01" db="UniProtKB">
        <authorList>
            <consortium name="EnsemblMetazoa"/>
        </authorList>
    </citation>
    <scope>IDENTIFICATION</scope>
</reference>
<dbReference type="KEGG" id="vde:111247691"/>
<sequence>MPHSFAFVALFGLVAAASAGGLLAGHGFGYAGHGFAPIAPLAVQTAPIVAPVAVHAGYARAHSYSSAINHGAIVGKTVHALAYAAPLASYGHGIGLAHGYGGFGYGAKLW</sequence>
<organism evidence="2 3">
    <name type="scientific">Varroa destructor</name>
    <name type="common">Honeybee mite</name>
    <dbReference type="NCBI Taxonomy" id="109461"/>
    <lineage>
        <taxon>Eukaryota</taxon>
        <taxon>Metazoa</taxon>
        <taxon>Ecdysozoa</taxon>
        <taxon>Arthropoda</taxon>
        <taxon>Chelicerata</taxon>
        <taxon>Arachnida</taxon>
        <taxon>Acari</taxon>
        <taxon>Parasitiformes</taxon>
        <taxon>Mesostigmata</taxon>
        <taxon>Gamasina</taxon>
        <taxon>Dermanyssoidea</taxon>
        <taxon>Varroidae</taxon>
        <taxon>Varroa</taxon>
    </lineage>
</organism>
<keyword evidence="1" id="KW-0732">Signal</keyword>
<dbReference type="EnsemblMetazoa" id="XM_022798953">
    <property type="protein sequence ID" value="XP_022654688"/>
    <property type="gene ID" value="LOC111247691"/>
</dbReference>
<protein>
    <submittedName>
        <fullName evidence="2">Uncharacterized protein</fullName>
    </submittedName>
</protein>
<dbReference type="OrthoDB" id="10602838at2759"/>
<proteinExistence type="predicted"/>
<feature type="chain" id="PRO_5029820766" evidence="1">
    <location>
        <begin position="17"/>
        <end position="110"/>
    </location>
</feature>
<dbReference type="Proteomes" id="UP000594260">
    <property type="component" value="Unplaced"/>
</dbReference>
<dbReference type="InParanoid" id="A0A7M7JNY6"/>